<evidence type="ECO:0000259" key="3">
    <source>
        <dbReference type="Pfam" id="PF00144"/>
    </source>
</evidence>
<evidence type="ECO:0000313" key="6">
    <source>
        <dbReference type="Proteomes" id="UP000266152"/>
    </source>
</evidence>
<dbReference type="Pfam" id="PF26335">
    <property type="entry name" value="ARB_00930_C"/>
    <property type="match status" value="1"/>
</dbReference>
<dbReference type="EMBL" id="PXOF01000053">
    <property type="protein sequence ID" value="RGP70257.1"/>
    <property type="molecule type" value="Genomic_DNA"/>
</dbReference>
<evidence type="ECO:0000259" key="4">
    <source>
        <dbReference type="Pfam" id="PF26335"/>
    </source>
</evidence>
<dbReference type="InterPro" id="IPR058664">
    <property type="entry name" value="ARB_00930-like_C"/>
</dbReference>
<comment type="similarity">
    <text evidence="1">Belongs to the beta-lactamase family.</text>
</comment>
<keyword evidence="6" id="KW-1185">Reference proteome</keyword>
<dbReference type="SUPFAM" id="SSF56601">
    <property type="entry name" value="beta-lactamase/transpeptidase-like"/>
    <property type="match status" value="1"/>
</dbReference>
<dbReference type="PANTHER" id="PTHR22935">
    <property type="entry name" value="PENICILLIN-BINDING PROTEIN"/>
    <property type="match status" value="1"/>
</dbReference>
<sequence length="577" mass="62938">MIFYNLAIILLSLTAQFATAHLKCRPEGPILPKPTSLANSPIFKASAANLTKILDAAVSGSVKAGWPIKNVSFSLAVVSADDKKPIWEYHHLAPANTKGTNKIDRNSQYLVGSISKVFTSYLLLKSGVNLDASVVEFLPALDGESRIRWKDVSLRMLASYLGGAPANYGFSEFYFLKQVFHQYGLPPIPDNDYPSCGVATLNKACTGQDIIDGMKSSYPQTTPNERPAYSNMAFVLLGMALEEYTGKTFTQLLQEMVTDSLAMKNTFASPGNDDDAVIPPGDSSWGSDYGINTPAGGLVSSLSDLSKFSYAILSRTIDMTPAEINGWLKPTAFAGNAYTMSGMPWEILRLPNLTPSNPHPVTVYSKTGGAQNYRSQLSFVDEYGLAVIVLTAGPMKAAPILADALLSAFVDSADHISRVQARKYEGRYMSEGEDGVVIEATLEQDGDSMVLTSLRRNGTDIVSSLVDIWGFTLGDFLPEIGPKIRVFPSDLRETTTFEGKSVTKQVWHIWPELDAGFQTDLPGVMMEEANCVGWTIQDWVHYGGEPLDRVLVYVDQEGSVIGFEVPFLRSGVMHPVR</sequence>
<dbReference type="Gene3D" id="3.40.710.10">
    <property type="entry name" value="DD-peptidase/beta-lactamase superfamily"/>
    <property type="match status" value="1"/>
</dbReference>
<proteinExistence type="inferred from homology"/>
<name>A0A395SDL7_FUSSP</name>
<feature type="domain" description="Beta-lactamase-related" evidence="3">
    <location>
        <begin position="75"/>
        <end position="395"/>
    </location>
</feature>
<protein>
    <submittedName>
        <fullName evidence="5">Beta-lactamase family</fullName>
    </submittedName>
</protein>
<dbReference type="AlphaFoldDB" id="A0A395SDL7"/>
<organism evidence="5 6">
    <name type="scientific">Fusarium sporotrichioides</name>
    <dbReference type="NCBI Taxonomy" id="5514"/>
    <lineage>
        <taxon>Eukaryota</taxon>
        <taxon>Fungi</taxon>
        <taxon>Dikarya</taxon>
        <taxon>Ascomycota</taxon>
        <taxon>Pezizomycotina</taxon>
        <taxon>Sordariomycetes</taxon>
        <taxon>Hypocreomycetidae</taxon>
        <taxon>Hypocreales</taxon>
        <taxon>Nectriaceae</taxon>
        <taxon>Fusarium</taxon>
    </lineage>
</organism>
<dbReference type="InterPro" id="IPR012338">
    <property type="entry name" value="Beta-lactam/transpept-like"/>
</dbReference>
<reference evidence="5 6" key="1">
    <citation type="journal article" date="2018" name="PLoS Pathog.">
        <title>Evolution of structural diversity of trichothecenes, a family of toxins produced by plant pathogenic and entomopathogenic fungi.</title>
        <authorList>
            <person name="Proctor R.H."/>
            <person name="McCormick S.P."/>
            <person name="Kim H.S."/>
            <person name="Cardoza R.E."/>
            <person name="Stanley A.M."/>
            <person name="Lindo L."/>
            <person name="Kelly A."/>
            <person name="Brown D.W."/>
            <person name="Lee T."/>
            <person name="Vaughan M.M."/>
            <person name="Alexander N.J."/>
            <person name="Busman M."/>
            <person name="Gutierrez S."/>
        </authorList>
    </citation>
    <scope>NUCLEOTIDE SEQUENCE [LARGE SCALE GENOMIC DNA]</scope>
    <source>
        <strain evidence="5 6">NRRL 3299</strain>
    </source>
</reference>
<dbReference type="Proteomes" id="UP000266152">
    <property type="component" value="Unassembled WGS sequence"/>
</dbReference>
<feature type="chain" id="PRO_5017285556" evidence="2">
    <location>
        <begin position="21"/>
        <end position="577"/>
    </location>
</feature>
<keyword evidence="2" id="KW-0732">Signal</keyword>
<dbReference type="Pfam" id="PF00144">
    <property type="entry name" value="Beta-lactamase"/>
    <property type="match status" value="1"/>
</dbReference>
<evidence type="ECO:0000256" key="1">
    <source>
        <dbReference type="ARBA" id="ARBA00038473"/>
    </source>
</evidence>
<feature type="signal peptide" evidence="2">
    <location>
        <begin position="1"/>
        <end position="20"/>
    </location>
</feature>
<comment type="caution">
    <text evidence="5">The sequence shown here is derived from an EMBL/GenBank/DDBJ whole genome shotgun (WGS) entry which is preliminary data.</text>
</comment>
<dbReference type="InterPro" id="IPR001466">
    <property type="entry name" value="Beta-lactam-related"/>
</dbReference>
<feature type="domain" description="Beta-lactamase-like ARB-00930-like C-terminal" evidence="4">
    <location>
        <begin position="420"/>
        <end position="572"/>
    </location>
</feature>
<evidence type="ECO:0000256" key="2">
    <source>
        <dbReference type="SAM" id="SignalP"/>
    </source>
</evidence>
<accession>A0A395SDL7</accession>
<gene>
    <name evidence="5" type="ORF">FSPOR_4157</name>
</gene>
<dbReference type="STRING" id="5514.A0A395SDL7"/>
<dbReference type="PANTHER" id="PTHR22935:SF95">
    <property type="entry name" value="BETA-LACTAMASE-LIKE 1-RELATED"/>
    <property type="match status" value="1"/>
</dbReference>
<dbReference type="InterPro" id="IPR051478">
    <property type="entry name" value="Beta-lactamase-like_AB/R"/>
</dbReference>
<evidence type="ECO:0000313" key="5">
    <source>
        <dbReference type="EMBL" id="RGP70257.1"/>
    </source>
</evidence>